<feature type="transmembrane region" description="Helical" evidence="11">
    <location>
        <begin position="316"/>
        <end position="343"/>
    </location>
</feature>
<proteinExistence type="inferred from homology"/>
<dbReference type="PANTHER" id="PTHR30474:SF1">
    <property type="entry name" value="PEPTIDOGLYCAN GLYCOSYLTRANSFERASE MRDB"/>
    <property type="match status" value="1"/>
</dbReference>
<comment type="catalytic activity">
    <reaction evidence="11">
        <text>[GlcNAc-(1-&gt;4)-Mur2Ac(oyl-L-Ala-gamma-D-Glu-L-Lys-D-Ala-D-Ala)](n)-di-trans,octa-cis-undecaprenyl diphosphate + beta-D-GlcNAc-(1-&gt;4)-Mur2Ac(oyl-L-Ala-gamma-D-Glu-L-Lys-D-Ala-D-Ala)-di-trans,octa-cis-undecaprenyl diphosphate = [GlcNAc-(1-&gt;4)-Mur2Ac(oyl-L-Ala-gamma-D-Glu-L-Lys-D-Ala-D-Ala)](n+1)-di-trans,octa-cis-undecaprenyl diphosphate + di-trans,octa-cis-undecaprenyl diphosphate + H(+)</text>
        <dbReference type="Rhea" id="RHEA:23708"/>
        <dbReference type="Rhea" id="RHEA-COMP:9602"/>
        <dbReference type="Rhea" id="RHEA-COMP:9603"/>
        <dbReference type="ChEBI" id="CHEBI:15378"/>
        <dbReference type="ChEBI" id="CHEBI:58405"/>
        <dbReference type="ChEBI" id="CHEBI:60033"/>
        <dbReference type="ChEBI" id="CHEBI:78435"/>
        <dbReference type="EC" id="2.4.99.28"/>
    </reaction>
</comment>
<dbReference type="EC" id="2.4.99.28" evidence="11"/>
<dbReference type="GO" id="GO:0071555">
    <property type="term" value="P:cell wall organization"/>
    <property type="evidence" value="ECO:0007669"/>
    <property type="project" value="UniProtKB-KW"/>
</dbReference>
<dbReference type="GO" id="GO:0032153">
    <property type="term" value="C:cell division site"/>
    <property type="evidence" value="ECO:0007669"/>
    <property type="project" value="TreeGrafter"/>
</dbReference>
<comment type="function">
    <text evidence="11">Peptidoglycan polymerase that is essential for cell wall elongation.</text>
</comment>
<dbReference type="GO" id="GO:0051301">
    <property type="term" value="P:cell division"/>
    <property type="evidence" value="ECO:0007669"/>
    <property type="project" value="InterPro"/>
</dbReference>
<dbReference type="GO" id="GO:0008360">
    <property type="term" value="P:regulation of cell shape"/>
    <property type="evidence" value="ECO:0007669"/>
    <property type="project" value="UniProtKB-KW"/>
</dbReference>
<feature type="transmembrane region" description="Helical" evidence="11">
    <location>
        <begin position="196"/>
        <end position="214"/>
    </location>
</feature>
<comment type="pathway">
    <text evidence="11">Cell wall biogenesis; peptidoglycan biosynthesis.</text>
</comment>
<dbReference type="Pfam" id="PF01098">
    <property type="entry name" value="FTSW_RODA_SPOVE"/>
    <property type="match status" value="1"/>
</dbReference>
<evidence type="ECO:0000256" key="1">
    <source>
        <dbReference type="ARBA" id="ARBA00004141"/>
    </source>
</evidence>
<feature type="transmembrane region" description="Helical" evidence="11">
    <location>
        <begin position="149"/>
        <end position="166"/>
    </location>
</feature>
<feature type="transmembrane region" description="Helical" evidence="11">
    <location>
        <begin position="119"/>
        <end position="137"/>
    </location>
</feature>
<feature type="transmembrane region" description="Helical" evidence="11">
    <location>
        <begin position="86"/>
        <end position="107"/>
    </location>
</feature>
<keyword evidence="2 11" id="KW-1003">Cell membrane</keyword>
<accession>A0A932I3Y1</accession>
<sequence length="380" mass="41788">MRTSAPILKTLSPFRRALGQVDWLLVGATVSLSGIGVLMIYSAIHSNQDLLANGLHWKQALWSTIGLLVLSFVLLFDYHHFTRMAYFFYGLVIVLLVMVLFAGRVVYGAKRWLVFGPMRLQPSEVARLAVIIILARIFGARDSSEPLRLGELIYPFILVMIPVVLIAKQPDLGTAFTVFMTAAVLALMVGVERRILYILGAGAVVMAPVGWFFLKEYQRNRILTLFNPEADPLGTGYQSLQSKIAIGSGEFWGKGLLQGTQSRLHFLPEKHTDFIFSVLSEELGFVGGIFLLVVFLVFIHRCMLAALNAGDKEGALIATGVATSFFFYSAFNIGMTLGLIPIVGIPLPLVSYGGSASLTSFIAVALVINVRMRRKGFNSF</sequence>
<evidence type="ECO:0000256" key="6">
    <source>
        <dbReference type="ARBA" id="ARBA00022960"/>
    </source>
</evidence>
<evidence type="ECO:0000256" key="3">
    <source>
        <dbReference type="ARBA" id="ARBA00022676"/>
    </source>
</evidence>
<dbReference type="Proteomes" id="UP000782312">
    <property type="component" value="Unassembled WGS sequence"/>
</dbReference>
<keyword evidence="4 11" id="KW-0808">Transferase</keyword>
<organism evidence="12 13">
    <name type="scientific">Tectimicrobiota bacterium</name>
    <dbReference type="NCBI Taxonomy" id="2528274"/>
    <lineage>
        <taxon>Bacteria</taxon>
        <taxon>Pseudomonadati</taxon>
        <taxon>Nitrospinota/Tectimicrobiota group</taxon>
        <taxon>Candidatus Tectimicrobiota</taxon>
    </lineage>
</organism>
<evidence type="ECO:0000313" key="12">
    <source>
        <dbReference type="EMBL" id="MBI3128886.1"/>
    </source>
</evidence>
<reference evidence="12" key="1">
    <citation type="submission" date="2020-07" db="EMBL/GenBank/DDBJ databases">
        <title>Huge and variable diversity of episymbiotic CPR bacteria and DPANN archaea in groundwater ecosystems.</title>
        <authorList>
            <person name="He C.Y."/>
            <person name="Keren R."/>
            <person name="Whittaker M."/>
            <person name="Farag I.F."/>
            <person name="Doudna J."/>
            <person name="Cate J.H.D."/>
            <person name="Banfield J.F."/>
        </authorList>
    </citation>
    <scope>NUCLEOTIDE SEQUENCE</scope>
    <source>
        <strain evidence="12">NC_groundwater_763_Ag_S-0.2um_68_21</strain>
    </source>
</reference>
<evidence type="ECO:0000256" key="5">
    <source>
        <dbReference type="ARBA" id="ARBA00022692"/>
    </source>
</evidence>
<evidence type="ECO:0000256" key="10">
    <source>
        <dbReference type="ARBA" id="ARBA00023316"/>
    </source>
</evidence>
<feature type="transmembrane region" description="Helical" evidence="11">
    <location>
        <begin position="283"/>
        <end position="304"/>
    </location>
</feature>
<dbReference type="PANTHER" id="PTHR30474">
    <property type="entry name" value="CELL CYCLE PROTEIN"/>
    <property type="match status" value="1"/>
</dbReference>
<evidence type="ECO:0000256" key="9">
    <source>
        <dbReference type="ARBA" id="ARBA00023136"/>
    </source>
</evidence>
<comment type="similarity">
    <text evidence="11">Belongs to the SEDS family. MrdB/RodA subfamily.</text>
</comment>
<evidence type="ECO:0000256" key="2">
    <source>
        <dbReference type="ARBA" id="ARBA00022475"/>
    </source>
</evidence>
<keyword evidence="7 11" id="KW-0573">Peptidoglycan synthesis</keyword>
<feature type="transmembrane region" description="Helical" evidence="11">
    <location>
        <begin position="61"/>
        <end position="79"/>
    </location>
</feature>
<dbReference type="PROSITE" id="PS00428">
    <property type="entry name" value="FTSW_RODA_SPOVE"/>
    <property type="match status" value="1"/>
</dbReference>
<keyword evidence="5 11" id="KW-0812">Transmembrane</keyword>
<dbReference type="GO" id="GO:0008955">
    <property type="term" value="F:peptidoglycan glycosyltransferase activity"/>
    <property type="evidence" value="ECO:0007669"/>
    <property type="project" value="UniProtKB-UniRule"/>
</dbReference>
<dbReference type="NCBIfam" id="TIGR02210">
    <property type="entry name" value="rodA_shape"/>
    <property type="match status" value="1"/>
</dbReference>
<keyword evidence="8 11" id="KW-1133">Transmembrane helix</keyword>
<dbReference type="GO" id="GO:0009252">
    <property type="term" value="P:peptidoglycan biosynthetic process"/>
    <property type="evidence" value="ECO:0007669"/>
    <property type="project" value="UniProtKB-UniRule"/>
</dbReference>
<protein>
    <recommendedName>
        <fullName evidence="11">Peptidoglycan glycosyltransferase RodA</fullName>
        <shortName evidence="11">PGT</shortName>
        <ecNumber evidence="11">2.4.99.28</ecNumber>
    </recommendedName>
    <alternativeName>
        <fullName evidence="11">Cell elongation protein RodA</fullName>
    </alternativeName>
    <alternativeName>
        <fullName evidence="11">Cell wall polymerase</fullName>
    </alternativeName>
    <alternativeName>
        <fullName evidence="11">Peptidoglycan polymerase</fullName>
        <shortName evidence="11">PG polymerase</shortName>
    </alternativeName>
</protein>
<evidence type="ECO:0000313" key="13">
    <source>
        <dbReference type="Proteomes" id="UP000782312"/>
    </source>
</evidence>
<evidence type="ECO:0000256" key="7">
    <source>
        <dbReference type="ARBA" id="ARBA00022984"/>
    </source>
</evidence>
<feature type="transmembrane region" description="Helical" evidence="11">
    <location>
        <begin position="349"/>
        <end position="370"/>
    </location>
</feature>
<dbReference type="GO" id="GO:0015648">
    <property type="term" value="F:lipid-linked peptidoglycan transporter activity"/>
    <property type="evidence" value="ECO:0007669"/>
    <property type="project" value="TreeGrafter"/>
</dbReference>
<dbReference type="InterPro" id="IPR001182">
    <property type="entry name" value="FtsW/RodA"/>
</dbReference>
<keyword evidence="10 11" id="KW-0961">Cell wall biogenesis/degradation</keyword>
<keyword evidence="9 11" id="KW-0472">Membrane</keyword>
<evidence type="ECO:0000256" key="8">
    <source>
        <dbReference type="ARBA" id="ARBA00022989"/>
    </source>
</evidence>
<dbReference type="EMBL" id="JACPUR010000035">
    <property type="protein sequence ID" value="MBI3128886.1"/>
    <property type="molecule type" value="Genomic_DNA"/>
</dbReference>
<gene>
    <name evidence="11 12" type="primary">rodA</name>
    <name evidence="12" type="ORF">HYZ11_14870</name>
</gene>
<dbReference type="HAMAP" id="MF_02079">
    <property type="entry name" value="PGT_RodA"/>
    <property type="match status" value="1"/>
</dbReference>
<comment type="subcellular location">
    <subcellularLocation>
        <location evidence="11">Cell membrane</location>
        <topology evidence="11">Multi-pass membrane protein</topology>
    </subcellularLocation>
    <subcellularLocation>
        <location evidence="1">Membrane</location>
        <topology evidence="1">Multi-pass membrane protein</topology>
    </subcellularLocation>
</comment>
<comment type="caution">
    <text evidence="12">The sequence shown here is derived from an EMBL/GenBank/DDBJ whole genome shotgun (WGS) entry which is preliminary data.</text>
</comment>
<evidence type="ECO:0000256" key="11">
    <source>
        <dbReference type="HAMAP-Rule" id="MF_02079"/>
    </source>
</evidence>
<keyword evidence="3 11" id="KW-0328">Glycosyltransferase</keyword>
<keyword evidence="6 11" id="KW-0133">Cell shape</keyword>
<evidence type="ECO:0000256" key="4">
    <source>
        <dbReference type="ARBA" id="ARBA00022679"/>
    </source>
</evidence>
<dbReference type="GO" id="GO:0005886">
    <property type="term" value="C:plasma membrane"/>
    <property type="evidence" value="ECO:0007669"/>
    <property type="project" value="UniProtKB-SubCell"/>
</dbReference>
<dbReference type="InterPro" id="IPR011923">
    <property type="entry name" value="RodA/MrdB"/>
</dbReference>
<name>A0A932I3Y1_UNCTE</name>
<feature type="transmembrane region" description="Helical" evidence="11">
    <location>
        <begin position="21"/>
        <end position="41"/>
    </location>
</feature>
<feature type="transmembrane region" description="Helical" evidence="11">
    <location>
        <begin position="172"/>
        <end position="189"/>
    </location>
</feature>
<dbReference type="AlphaFoldDB" id="A0A932I3Y1"/>
<dbReference type="InterPro" id="IPR018365">
    <property type="entry name" value="Cell_cycle_FtsW-rel_CS"/>
</dbReference>